<proteinExistence type="predicted"/>
<name>D8LK33_ECTSI</name>
<dbReference type="InParanoid" id="D8LK33"/>
<dbReference type="InterPro" id="IPR038765">
    <property type="entry name" value="Papain-like_cys_pep_sf"/>
</dbReference>
<dbReference type="STRING" id="2880.D8LK33"/>
<dbReference type="Gene3D" id="3.90.70.10">
    <property type="entry name" value="Cysteine proteinases"/>
    <property type="match status" value="1"/>
</dbReference>
<accession>D8LK33</accession>
<dbReference type="EMBL" id="FN648464">
    <property type="protein sequence ID" value="CBN74502.1"/>
    <property type="molecule type" value="Genomic_DNA"/>
</dbReference>
<keyword evidence="3" id="KW-1185">Reference proteome</keyword>
<evidence type="ECO:0000313" key="3">
    <source>
        <dbReference type="Proteomes" id="UP000002630"/>
    </source>
</evidence>
<feature type="compositionally biased region" description="Polar residues" evidence="1">
    <location>
        <begin position="167"/>
        <end position="176"/>
    </location>
</feature>
<feature type="region of interest" description="Disordered" evidence="1">
    <location>
        <begin position="1"/>
        <end position="64"/>
    </location>
</feature>
<evidence type="ECO:0000256" key="1">
    <source>
        <dbReference type="SAM" id="MobiDB-lite"/>
    </source>
</evidence>
<dbReference type="Proteomes" id="UP000002630">
    <property type="component" value="Linkage Group LG16"/>
</dbReference>
<dbReference type="AlphaFoldDB" id="D8LK33"/>
<feature type="region of interest" description="Disordered" evidence="1">
    <location>
        <begin position="77"/>
        <end position="230"/>
    </location>
</feature>
<organism evidence="2 3">
    <name type="scientific">Ectocarpus siliculosus</name>
    <name type="common">Brown alga</name>
    <name type="synonym">Conferva siliculosa</name>
    <dbReference type="NCBI Taxonomy" id="2880"/>
    <lineage>
        <taxon>Eukaryota</taxon>
        <taxon>Sar</taxon>
        <taxon>Stramenopiles</taxon>
        <taxon>Ochrophyta</taxon>
        <taxon>PX clade</taxon>
        <taxon>Phaeophyceae</taxon>
        <taxon>Ectocarpales</taxon>
        <taxon>Ectocarpaceae</taxon>
        <taxon>Ectocarpus</taxon>
    </lineage>
</organism>
<sequence length="361" mass="33923">MGTPLRRQGAVVQQQEDERPRPARSSSVVTAGLLTPGEVSSDVGPATGPAPSPTTAAAAPAAGGATAVAAPALATPGATATVAPSPTTAAPAAAPAAAGDTAVAAPATAGATTAAAAAPSPTIAAAATSTAGATAVAAPAAAATTTTAAAQGVAPSSGKDSDISGGVSPTTAADSSPEQHGEGSDSARAVPDASSTRPGDADAGGTQGCGEGEAPAASGEKATTGGQKGAPNGANLCCVNAVVQLLRHCPQLREGLAAYLTTPLTTSSAGTSSTGDRGGAAKNAKQKAAAKGVAAMTKLVQGQQGDAHLVLIKLLDAFSEASEGDEGADMLKKAMVDMTPVVASEHVCSCGHVSEGGGVGG</sequence>
<protein>
    <recommendedName>
        <fullName evidence="4">USP domain-containing protein</fullName>
    </recommendedName>
</protein>
<gene>
    <name evidence="2" type="ORF">Esi_0028_0114</name>
</gene>
<reference evidence="2 3" key="1">
    <citation type="journal article" date="2010" name="Nature">
        <title>The Ectocarpus genome and the independent evolution of multicellularity in brown algae.</title>
        <authorList>
            <person name="Cock J.M."/>
            <person name="Sterck L."/>
            <person name="Rouze P."/>
            <person name="Scornet D."/>
            <person name="Allen A.E."/>
            <person name="Amoutzias G."/>
            <person name="Anthouard V."/>
            <person name="Artiguenave F."/>
            <person name="Aury J.M."/>
            <person name="Badger J.H."/>
            <person name="Beszteri B."/>
            <person name="Billiau K."/>
            <person name="Bonnet E."/>
            <person name="Bothwell J.H."/>
            <person name="Bowler C."/>
            <person name="Boyen C."/>
            <person name="Brownlee C."/>
            <person name="Carrano C.J."/>
            <person name="Charrier B."/>
            <person name="Cho G.Y."/>
            <person name="Coelho S.M."/>
            <person name="Collen J."/>
            <person name="Corre E."/>
            <person name="Da Silva C."/>
            <person name="Delage L."/>
            <person name="Delaroque N."/>
            <person name="Dittami S.M."/>
            <person name="Doulbeau S."/>
            <person name="Elias M."/>
            <person name="Farnham G."/>
            <person name="Gachon C.M."/>
            <person name="Gschloessl B."/>
            <person name="Heesch S."/>
            <person name="Jabbari K."/>
            <person name="Jubin C."/>
            <person name="Kawai H."/>
            <person name="Kimura K."/>
            <person name="Kloareg B."/>
            <person name="Kupper F.C."/>
            <person name="Lang D."/>
            <person name="Le Bail A."/>
            <person name="Leblanc C."/>
            <person name="Lerouge P."/>
            <person name="Lohr M."/>
            <person name="Lopez P.J."/>
            <person name="Martens C."/>
            <person name="Maumus F."/>
            <person name="Michel G."/>
            <person name="Miranda-Saavedra D."/>
            <person name="Morales J."/>
            <person name="Moreau H."/>
            <person name="Motomura T."/>
            <person name="Nagasato C."/>
            <person name="Napoli C.A."/>
            <person name="Nelson D.R."/>
            <person name="Nyvall-Collen P."/>
            <person name="Peters A.F."/>
            <person name="Pommier C."/>
            <person name="Potin P."/>
            <person name="Poulain J."/>
            <person name="Quesneville H."/>
            <person name="Read B."/>
            <person name="Rensing S.A."/>
            <person name="Ritter A."/>
            <person name="Rousvoal S."/>
            <person name="Samanta M."/>
            <person name="Samson G."/>
            <person name="Schroeder D.C."/>
            <person name="Segurens B."/>
            <person name="Strittmatter M."/>
            <person name="Tonon T."/>
            <person name="Tregear J.W."/>
            <person name="Valentin K."/>
            <person name="von Dassow P."/>
            <person name="Yamagishi T."/>
            <person name="Van de Peer Y."/>
            <person name="Wincker P."/>
        </authorList>
    </citation>
    <scope>NUCLEOTIDE SEQUENCE [LARGE SCALE GENOMIC DNA]</scope>
    <source>
        <strain evidence="3">Ec32 / CCAP1310/4</strain>
    </source>
</reference>
<evidence type="ECO:0000313" key="2">
    <source>
        <dbReference type="EMBL" id="CBN74502.1"/>
    </source>
</evidence>
<evidence type="ECO:0008006" key="4">
    <source>
        <dbReference type="Google" id="ProtNLM"/>
    </source>
</evidence>
<feature type="compositionally biased region" description="Low complexity" evidence="1">
    <location>
        <begin position="43"/>
        <end position="64"/>
    </location>
</feature>
<dbReference type="SUPFAM" id="SSF54001">
    <property type="entry name" value="Cysteine proteinases"/>
    <property type="match status" value="1"/>
</dbReference>
<dbReference type="EMBL" id="FN649741">
    <property type="protein sequence ID" value="CBN74502.1"/>
    <property type="molecule type" value="Genomic_DNA"/>
</dbReference>
<feature type="compositionally biased region" description="Low complexity" evidence="1">
    <location>
        <begin position="77"/>
        <end position="155"/>
    </location>
</feature>